<evidence type="ECO:0000256" key="2">
    <source>
        <dbReference type="ARBA" id="ARBA00022490"/>
    </source>
</evidence>
<comment type="similarity">
    <text evidence="1">Belongs to the XseB family.</text>
</comment>
<dbReference type="SUPFAM" id="SSF116842">
    <property type="entry name" value="XseB-like"/>
    <property type="match status" value="1"/>
</dbReference>
<proteinExistence type="inferred from homology"/>
<dbReference type="Proteomes" id="UP000789359">
    <property type="component" value="Unassembled WGS sequence"/>
</dbReference>
<dbReference type="InterPro" id="IPR037004">
    <property type="entry name" value="Exonuc_VII_ssu_sf"/>
</dbReference>
<evidence type="ECO:0000256" key="3">
    <source>
        <dbReference type="ARBA" id="ARBA00022722"/>
    </source>
</evidence>
<dbReference type="GO" id="GO:0008855">
    <property type="term" value="F:exodeoxyribonuclease VII activity"/>
    <property type="evidence" value="ECO:0007669"/>
    <property type="project" value="UniProtKB-EC"/>
</dbReference>
<keyword evidence="3" id="KW-0540">Nuclease</keyword>
<gene>
    <name evidence="8" type="primary">xseB</name>
    <name evidence="8" type="ORF">LMG8286_01382</name>
</gene>
<organism evidence="8 9">
    <name type="scientific">Campylobacter suis</name>
    <dbReference type="NCBI Taxonomy" id="2790657"/>
    <lineage>
        <taxon>Bacteria</taxon>
        <taxon>Pseudomonadati</taxon>
        <taxon>Campylobacterota</taxon>
        <taxon>Epsilonproteobacteria</taxon>
        <taxon>Campylobacterales</taxon>
        <taxon>Campylobacteraceae</taxon>
        <taxon>Campylobacter</taxon>
    </lineage>
</organism>
<dbReference type="NCBIfam" id="TIGR01280">
    <property type="entry name" value="xseB"/>
    <property type="match status" value="1"/>
</dbReference>
<reference evidence="8 9" key="1">
    <citation type="submission" date="2020-11" db="EMBL/GenBank/DDBJ databases">
        <authorList>
            <person name="Peeters C."/>
        </authorList>
    </citation>
    <scope>NUCLEOTIDE SEQUENCE [LARGE SCALE GENOMIC DNA]</scope>
    <source>
        <strain evidence="8 9">LMG 8286</strain>
    </source>
</reference>
<evidence type="ECO:0000256" key="6">
    <source>
        <dbReference type="NCBIfam" id="TIGR01280"/>
    </source>
</evidence>
<dbReference type="InterPro" id="IPR003761">
    <property type="entry name" value="Exonuc_VII_S"/>
</dbReference>
<name>A0ABN7KBU3_9BACT</name>
<evidence type="ECO:0000256" key="4">
    <source>
        <dbReference type="ARBA" id="ARBA00022801"/>
    </source>
</evidence>
<keyword evidence="2" id="KW-0963">Cytoplasm</keyword>
<keyword evidence="4 8" id="KW-0378">Hydrolase</keyword>
<feature type="coiled-coil region" evidence="7">
    <location>
        <begin position="3"/>
        <end position="30"/>
    </location>
</feature>
<keyword evidence="7" id="KW-0175">Coiled coil</keyword>
<dbReference type="EC" id="3.1.11.6" evidence="6"/>
<accession>A0ABN7KBU3</accession>
<evidence type="ECO:0000313" key="9">
    <source>
        <dbReference type="Proteomes" id="UP000789359"/>
    </source>
</evidence>
<evidence type="ECO:0000256" key="7">
    <source>
        <dbReference type="SAM" id="Coils"/>
    </source>
</evidence>
<dbReference type="EMBL" id="CAJHOE010000003">
    <property type="protein sequence ID" value="CAD7288532.1"/>
    <property type="molecule type" value="Genomic_DNA"/>
</dbReference>
<keyword evidence="9" id="KW-1185">Reference proteome</keyword>
<dbReference type="RefSeq" id="WP_230057130.1">
    <property type="nucleotide sequence ID" value="NZ_CAJHOE010000003.1"/>
</dbReference>
<evidence type="ECO:0000256" key="1">
    <source>
        <dbReference type="ARBA" id="ARBA00009998"/>
    </source>
</evidence>
<dbReference type="Gene3D" id="1.10.287.1040">
    <property type="entry name" value="Exonuclease VII, small subunit"/>
    <property type="match status" value="1"/>
</dbReference>
<dbReference type="Pfam" id="PF02609">
    <property type="entry name" value="Exonuc_VII_S"/>
    <property type="match status" value="1"/>
</dbReference>
<keyword evidence="5" id="KW-0269">Exonuclease</keyword>
<evidence type="ECO:0000313" key="8">
    <source>
        <dbReference type="EMBL" id="CAD7288532.1"/>
    </source>
</evidence>
<sequence length="60" mass="6886">MNEQTFEDKIKMAEEILAKLDKEELNLQESLALHKQGKALLDEARVMLESAKLSIEQVDE</sequence>
<comment type="caution">
    <text evidence="8">The sequence shown here is derived from an EMBL/GenBank/DDBJ whole genome shotgun (WGS) entry which is preliminary data.</text>
</comment>
<evidence type="ECO:0000256" key="5">
    <source>
        <dbReference type="ARBA" id="ARBA00022839"/>
    </source>
</evidence>
<protein>
    <recommendedName>
        <fullName evidence="6">Exodeoxyribonuclease VII small subunit</fullName>
        <ecNumber evidence="6">3.1.11.6</ecNumber>
    </recommendedName>
</protein>